<organism evidence="1 2">
    <name type="scientific">Colletotrichum higginsianum (strain IMI 349063)</name>
    <name type="common">Crucifer anthracnose fungus</name>
    <dbReference type="NCBI Taxonomy" id="759273"/>
    <lineage>
        <taxon>Eukaryota</taxon>
        <taxon>Fungi</taxon>
        <taxon>Dikarya</taxon>
        <taxon>Ascomycota</taxon>
        <taxon>Pezizomycotina</taxon>
        <taxon>Sordariomycetes</taxon>
        <taxon>Hypocreomycetidae</taxon>
        <taxon>Glomerellales</taxon>
        <taxon>Glomerellaceae</taxon>
        <taxon>Colletotrichum</taxon>
        <taxon>Colletotrichum destructivum species complex</taxon>
    </lineage>
</organism>
<dbReference type="GeneID" id="28861555"/>
<sequence length="92" mass="10422">MTVVWTVAPDAQLYADAPSRLWVWWHSVVACSHAVSDPYVLLFTKRTEAARQNHMAITSEGFCHVAATPFAHKLKLAVDDNKNKNKCRNDLR</sequence>
<dbReference type="VEuPathDB" id="FungiDB:CH63R_02473"/>
<comment type="caution">
    <text evidence="1">The sequence shown here is derived from an EMBL/GenBank/DDBJ whole genome shotgun (WGS) entry which is preliminary data.</text>
</comment>
<accession>A0A1B7YNW1</accession>
<dbReference type="EMBL" id="LTAN01000002">
    <property type="protein sequence ID" value="OBR13747.1"/>
    <property type="molecule type" value="Genomic_DNA"/>
</dbReference>
<dbReference type="RefSeq" id="XP_018162264.1">
    <property type="nucleotide sequence ID" value="XM_018297448.1"/>
</dbReference>
<evidence type="ECO:0000313" key="2">
    <source>
        <dbReference type="Proteomes" id="UP000092177"/>
    </source>
</evidence>
<proteinExistence type="predicted"/>
<keyword evidence="2" id="KW-1185">Reference proteome</keyword>
<evidence type="ECO:0000313" key="1">
    <source>
        <dbReference type="EMBL" id="OBR13747.1"/>
    </source>
</evidence>
<gene>
    <name evidence="1" type="ORF">CH63R_02473</name>
</gene>
<dbReference type="AlphaFoldDB" id="A0A1B7YNW1"/>
<dbReference type="KEGG" id="chig:CH63R_02473"/>
<dbReference type="Proteomes" id="UP000092177">
    <property type="component" value="Chromosome 2"/>
</dbReference>
<protein>
    <submittedName>
        <fullName evidence="1">Uncharacterized protein</fullName>
    </submittedName>
</protein>
<name>A0A1B7YNW1_COLHI</name>
<reference evidence="2" key="1">
    <citation type="journal article" date="2017" name="BMC Genomics">
        <title>Gapless genome assembly of Colletotrichum higginsianum reveals chromosome structure and association of transposable elements with secondary metabolite gene clusters.</title>
        <authorList>
            <person name="Dallery J.-F."/>
            <person name="Lapalu N."/>
            <person name="Zampounis A."/>
            <person name="Pigne S."/>
            <person name="Luyten I."/>
            <person name="Amselem J."/>
            <person name="Wittenberg A.H.J."/>
            <person name="Zhou S."/>
            <person name="de Queiroz M.V."/>
            <person name="Robin G.P."/>
            <person name="Auger A."/>
            <person name="Hainaut M."/>
            <person name="Henrissat B."/>
            <person name="Kim K.-T."/>
            <person name="Lee Y.-H."/>
            <person name="Lespinet O."/>
            <person name="Schwartz D.C."/>
            <person name="Thon M.R."/>
            <person name="O'Connell R.J."/>
        </authorList>
    </citation>
    <scope>NUCLEOTIDE SEQUENCE [LARGE SCALE GENOMIC DNA]</scope>
    <source>
        <strain evidence="2">IMI 349063</strain>
    </source>
</reference>